<name>I3DU25_BACMM</name>
<dbReference type="EMBL" id="CP007739">
    <property type="protein sequence ID" value="AIE59844.1"/>
    <property type="molecule type" value="Genomic_DNA"/>
</dbReference>
<proteinExistence type="predicted"/>
<dbReference type="OrthoDB" id="2381017at2"/>
<dbReference type="STRING" id="796606.BMMGA3_07125"/>
<dbReference type="HOGENOM" id="CLU_070018_0_0_9"/>
<organism evidence="3 4">
    <name type="scientific">Bacillus methanolicus (strain MGA3 / ATCC 53907)</name>
    <dbReference type="NCBI Taxonomy" id="796606"/>
    <lineage>
        <taxon>Bacteria</taxon>
        <taxon>Bacillati</taxon>
        <taxon>Bacillota</taxon>
        <taxon>Bacilli</taxon>
        <taxon>Bacillales</taxon>
        <taxon>Bacillaceae</taxon>
        <taxon>Bacillus</taxon>
    </lineage>
</organism>
<gene>
    <name evidence="3" type="ORF">BMMGA3_07125</name>
</gene>
<dbReference type="Pfam" id="PF25250">
    <property type="entry name" value="DUF7852"/>
    <property type="match status" value="2"/>
</dbReference>
<feature type="region of interest" description="Disordered" evidence="1">
    <location>
        <begin position="1"/>
        <end position="23"/>
    </location>
</feature>
<dbReference type="eggNOG" id="ENOG502ZA1R">
    <property type="taxonomic scope" value="Bacteria"/>
</dbReference>
<dbReference type="Proteomes" id="UP000027602">
    <property type="component" value="Chromosome"/>
</dbReference>
<dbReference type="AlphaFoldDB" id="I3DU25"/>
<dbReference type="RefSeq" id="WP_003349625.1">
    <property type="nucleotide sequence ID" value="NZ_ADWW01000006.1"/>
</dbReference>
<feature type="compositionally biased region" description="Basic and acidic residues" evidence="1">
    <location>
        <begin position="1"/>
        <end position="15"/>
    </location>
</feature>
<protein>
    <recommendedName>
        <fullName evidence="2">DUF7852 domain-containing protein</fullName>
    </recommendedName>
</protein>
<evidence type="ECO:0000313" key="4">
    <source>
        <dbReference type="Proteomes" id="UP000027602"/>
    </source>
</evidence>
<accession>I3DU25</accession>
<evidence type="ECO:0000256" key="1">
    <source>
        <dbReference type="SAM" id="MobiDB-lite"/>
    </source>
</evidence>
<dbReference type="InterPro" id="IPR054845">
    <property type="entry name" value="Exosporium_prot_C"/>
</dbReference>
<sequence length="271" mass="30937">MSDLSRDKKMNHECKSSTNNCSCENRPHPPHVSIGKIITKVPVVLAELTLQITKDTFIKFPEPVLEIKDIKKRVKLTQCRLLLPTNKLFVKGMVRKNIQYASPSKEIDPNTSTTVASDLHSLTVDIPFDCVTEIKDFLTKPVLPKINNRNEFDFFVSKPLPKGFPEKDELQTSDLSQFHQESAQFYNELPFCELISSKIIEWDEATDRIPLPESSPIGEGFFTTLEEKMVLDLTLKVLQNQQIRVSSTTNDDDWFHDDCDCCDCDCDCDCD</sequence>
<dbReference type="InterPro" id="IPR057174">
    <property type="entry name" value="DUF7852"/>
</dbReference>
<feature type="domain" description="DUF7852" evidence="2">
    <location>
        <begin position="36"/>
        <end position="95"/>
    </location>
</feature>
<evidence type="ECO:0000313" key="3">
    <source>
        <dbReference type="EMBL" id="AIE59844.1"/>
    </source>
</evidence>
<keyword evidence="4" id="KW-1185">Reference proteome</keyword>
<dbReference type="NCBIfam" id="NF045794">
    <property type="entry name" value="CsxC_fam"/>
    <property type="match status" value="1"/>
</dbReference>
<reference evidence="3 4" key="1">
    <citation type="journal article" date="2015" name="BMC Genomics">
        <title>Transcriptome analysis of thermophilic methylotrophic Bacillus methanolicus MGA3 using RNA-sequencing provides detailed insights into its previously uncharted transcriptional landscape.</title>
        <authorList>
            <person name="Irla M."/>
            <person name="Neshat A."/>
            <person name="Brautaset T."/>
            <person name="Ruckert C."/>
            <person name="Kalinowski J."/>
            <person name="Wendisch V.F."/>
        </authorList>
    </citation>
    <scope>NUCLEOTIDE SEQUENCE [LARGE SCALE GENOMIC DNA]</scope>
    <source>
        <strain evidence="4">MGA3 / ATCC 53907</strain>
    </source>
</reference>
<feature type="domain" description="DUF7852" evidence="2">
    <location>
        <begin position="118"/>
        <end position="204"/>
    </location>
</feature>
<dbReference type="KEGG" id="bmet:BMMGA3_07125"/>
<evidence type="ECO:0000259" key="2">
    <source>
        <dbReference type="Pfam" id="PF25250"/>
    </source>
</evidence>